<dbReference type="GO" id="GO:0007165">
    <property type="term" value="P:signal transduction"/>
    <property type="evidence" value="ECO:0007669"/>
    <property type="project" value="TreeGrafter"/>
</dbReference>
<name>A0A644V6G4_9ZZZZ</name>
<dbReference type="PANTHER" id="PTHR32060:SF22">
    <property type="entry name" value="CARBOXYL-TERMINAL-PROCESSING PEPTIDASE 3, CHLOROPLASTIC"/>
    <property type="match status" value="1"/>
</dbReference>
<reference evidence="2" key="1">
    <citation type="submission" date="2019-08" db="EMBL/GenBank/DDBJ databases">
        <authorList>
            <person name="Kucharzyk K."/>
            <person name="Murdoch R.W."/>
            <person name="Higgins S."/>
            <person name="Loffler F."/>
        </authorList>
    </citation>
    <scope>NUCLEOTIDE SEQUENCE</scope>
</reference>
<feature type="domain" description="Tail specific protease" evidence="1">
    <location>
        <begin position="360"/>
        <end position="566"/>
    </location>
</feature>
<dbReference type="Gene3D" id="3.90.226.10">
    <property type="entry name" value="2-enoyl-CoA Hydratase, Chain A, domain 1"/>
    <property type="match status" value="1"/>
</dbReference>
<protein>
    <recommendedName>
        <fullName evidence="1">Tail specific protease domain-containing protein</fullName>
    </recommendedName>
</protein>
<dbReference type="GO" id="GO:0030288">
    <property type="term" value="C:outer membrane-bounded periplasmic space"/>
    <property type="evidence" value="ECO:0007669"/>
    <property type="project" value="TreeGrafter"/>
</dbReference>
<dbReference type="EMBL" id="VSSQ01000224">
    <property type="protein sequence ID" value="MPL86625.1"/>
    <property type="molecule type" value="Genomic_DNA"/>
</dbReference>
<dbReference type="GO" id="GO:0006508">
    <property type="term" value="P:proteolysis"/>
    <property type="evidence" value="ECO:0007669"/>
    <property type="project" value="InterPro"/>
</dbReference>
<organism evidence="2">
    <name type="scientific">bioreactor metagenome</name>
    <dbReference type="NCBI Taxonomy" id="1076179"/>
    <lineage>
        <taxon>unclassified sequences</taxon>
        <taxon>metagenomes</taxon>
        <taxon>ecological metagenomes</taxon>
    </lineage>
</organism>
<accession>A0A644V6G4</accession>
<gene>
    <name evidence="2" type="ORF">SDC9_32608</name>
</gene>
<dbReference type="Pfam" id="PF03572">
    <property type="entry name" value="Peptidase_S41"/>
    <property type="match status" value="1"/>
</dbReference>
<dbReference type="AlphaFoldDB" id="A0A644V6G4"/>
<dbReference type="SUPFAM" id="SSF52096">
    <property type="entry name" value="ClpP/crotonase"/>
    <property type="match status" value="1"/>
</dbReference>
<proteinExistence type="predicted"/>
<dbReference type="InterPro" id="IPR029045">
    <property type="entry name" value="ClpP/crotonase-like_dom_sf"/>
</dbReference>
<dbReference type="GO" id="GO:0004175">
    <property type="term" value="F:endopeptidase activity"/>
    <property type="evidence" value="ECO:0007669"/>
    <property type="project" value="TreeGrafter"/>
</dbReference>
<sequence>MFLIKINMIDLRRIDTEIIKSYNLDTKMKRPNSKRFYHCVKTLCPIIYLVCLIVNFSCSDPKSEEYFVRQCDFVSDYQYNDTTKWAITCRVWGLLKYYHPNVTAGKLDWDKVLLESLEAISYVNTPDALNLELNKMLISAGEYSYKEDKEWNDSLKMNVNLSWLNSSFIDDSLKIELKKIASIGVKYPSFYGIDYEHIVLQNEKNYDFEVSSSQKSVNLRLLSFFRYWNVIYYFFPHKYLMDRSWDVILSEYIPKFIESVDSQSNNNTFLKLAATLNDGHAYIITDNESPKDFRDIIEKVDDKTIVRVNAGELQKGDIISSIGKQNIKRVRDSLSVFTAASTQGNKDYRINCSIGQMIFGQKNLVKLLRGDKSLEINVVPVDYKKENTQIYRWISDGIGYVDLSQVANKDIKPLFESFSEADGIIFDLRKSGPYKIELEPFVCHLFERKEIQLSSMVYPDPMHPGAFLWRKNFQTTIPDSLTCPIYKGKIVVLINESTQSGLETIALEIRNNCNSTLVGRSTSGALGRVTFVPLLGQRASFSNFALFSSDGTELQRKGITPDIVVLPTLDDIRNGRDEILDAGIDFIIKQQM</sequence>
<comment type="caution">
    <text evidence="2">The sequence shown here is derived from an EMBL/GenBank/DDBJ whole genome shotgun (WGS) entry which is preliminary data.</text>
</comment>
<dbReference type="PANTHER" id="PTHR32060">
    <property type="entry name" value="TAIL-SPECIFIC PROTEASE"/>
    <property type="match status" value="1"/>
</dbReference>
<dbReference type="InterPro" id="IPR005151">
    <property type="entry name" value="Tail-specific_protease"/>
</dbReference>
<evidence type="ECO:0000313" key="2">
    <source>
        <dbReference type="EMBL" id="MPL86625.1"/>
    </source>
</evidence>
<dbReference type="SMART" id="SM00245">
    <property type="entry name" value="TSPc"/>
    <property type="match status" value="1"/>
</dbReference>
<dbReference type="Gene3D" id="3.30.750.44">
    <property type="match status" value="1"/>
</dbReference>
<evidence type="ECO:0000259" key="1">
    <source>
        <dbReference type="SMART" id="SM00245"/>
    </source>
</evidence>
<dbReference type="GO" id="GO:0008236">
    <property type="term" value="F:serine-type peptidase activity"/>
    <property type="evidence" value="ECO:0007669"/>
    <property type="project" value="InterPro"/>
</dbReference>